<comment type="caution">
    <text evidence="3">The sequence shown here is derived from an EMBL/GenBank/DDBJ whole genome shotgun (WGS) entry which is preliminary data.</text>
</comment>
<dbReference type="PROSITE" id="PS51257">
    <property type="entry name" value="PROKAR_LIPOPROTEIN"/>
    <property type="match status" value="1"/>
</dbReference>
<sequence>MKREKMNMQSIKTIMTLLLAVILVLGGLSGCAKKEEPAAADKTEVQAEEKTENTEPANLLEKIKAEGKLQVIMEPYFAPYEFIDVNETGQDQYKGADVQLAKYIAEQLGVELEIVPLEWSAVLTGISTGKYNMAISGMGYTPERAEAMELSDSYYDTDSKHGFVLKADTVDAYPDLAAFTGKKIAYQKGTLQEMYANAQVKDLVGKPFDSVQNAILALQSGKVDAVAVSYDNGALFVDANPDLAMATPIFEGTKDVTVVACPKGETELIEAVNEAIAKMRADDLYLKWWDEATEQAQKLGE</sequence>
<evidence type="ECO:0000259" key="2">
    <source>
        <dbReference type="SMART" id="SM00062"/>
    </source>
</evidence>
<organism evidence="3 4">
    <name type="scientific">Fusibacter ferrireducens</name>
    <dbReference type="NCBI Taxonomy" id="2785058"/>
    <lineage>
        <taxon>Bacteria</taxon>
        <taxon>Bacillati</taxon>
        <taxon>Bacillota</taxon>
        <taxon>Clostridia</taxon>
        <taxon>Eubacteriales</taxon>
        <taxon>Eubacteriales Family XII. Incertae Sedis</taxon>
        <taxon>Fusibacter</taxon>
    </lineage>
</organism>
<dbReference type="PANTHER" id="PTHR35936:SF19">
    <property type="entry name" value="AMINO-ACID-BINDING PROTEIN YXEM-RELATED"/>
    <property type="match status" value="1"/>
</dbReference>
<proteinExistence type="predicted"/>
<protein>
    <submittedName>
        <fullName evidence="3">Transporter substrate-binding domain-containing protein</fullName>
    </submittedName>
</protein>
<dbReference type="RefSeq" id="WP_194702433.1">
    <property type="nucleotide sequence ID" value="NZ_JADKNH010000008.1"/>
</dbReference>
<dbReference type="Gene3D" id="3.40.190.10">
    <property type="entry name" value="Periplasmic binding protein-like II"/>
    <property type="match status" value="2"/>
</dbReference>
<dbReference type="InterPro" id="IPR001638">
    <property type="entry name" value="Solute-binding_3/MltF_N"/>
</dbReference>
<feature type="domain" description="Solute-binding protein family 3/N-terminal" evidence="2">
    <location>
        <begin position="68"/>
        <end position="292"/>
    </location>
</feature>
<reference evidence="3 4" key="1">
    <citation type="submission" date="2020-11" db="EMBL/GenBank/DDBJ databases">
        <title>Fusibacter basophilias sp. nov.</title>
        <authorList>
            <person name="Qiu D."/>
        </authorList>
    </citation>
    <scope>NUCLEOTIDE SEQUENCE [LARGE SCALE GENOMIC DNA]</scope>
    <source>
        <strain evidence="3 4">Q10-2</strain>
    </source>
</reference>
<gene>
    <name evidence="3" type="ORF">ISU02_13815</name>
</gene>
<keyword evidence="1" id="KW-0732">Signal</keyword>
<evidence type="ECO:0000313" key="3">
    <source>
        <dbReference type="EMBL" id="MBF4694194.1"/>
    </source>
</evidence>
<dbReference type="Proteomes" id="UP000614200">
    <property type="component" value="Unassembled WGS sequence"/>
</dbReference>
<dbReference type="SMART" id="SM00062">
    <property type="entry name" value="PBPb"/>
    <property type="match status" value="1"/>
</dbReference>
<dbReference type="EMBL" id="JADKNH010000008">
    <property type="protein sequence ID" value="MBF4694194.1"/>
    <property type="molecule type" value="Genomic_DNA"/>
</dbReference>
<name>A0ABR9ZUP6_9FIRM</name>
<dbReference type="SUPFAM" id="SSF53850">
    <property type="entry name" value="Periplasmic binding protein-like II"/>
    <property type="match status" value="1"/>
</dbReference>
<keyword evidence="4" id="KW-1185">Reference proteome</keyword>
<dbReference type="PANTHER" id="PTHR35936">
    <property type="entry name" value="MEMBRANE-BOUND LYTIC MUREIN TRANSGLYCOSYLASE F"/>
    <property type="match status" value="1"/>
</dbReference>
<evidence type="ECO:0000313" key="4">
    <source>
        <dbReference type="Proteomes" id="UP000614200"/>
    </source>
</evidence>
<accession>A0ABR9ZUP6</accession>
<dbReference type="Pfam" id="PF00497">
    <property type="entry name" value="SBP_bac_3"/>
    <property type="match status" value="1"/>
</dbReference>
<evidence type="ECO:0000256" key="1">
    <source>
        <dbReference type="ARBA" id="ARBA00022729"/>
    </source>
</evidence>